<comment type="caution">
    <text evidence="4">The sequence shown here is derived from an EMBL/GenBank/DDBJ whole genome shotgun (WGS) entry which is preliminary data.</text>
</comment>
<gene>
    <name evidence="3" type="ORF">E0489_04730</name>
    <name evidence="4" type="ORF">E0687_04575</name>
    <name evidence="2" type="ORF">ENT80_01620</name>
    <name evidence="1" type="ORF">ENU54_06895</name>
</gene>
<reference evidence="5 6" key="1">
    <citation type="submission" date="2019-03" db="EMBL/GenBank/DDBJ databases">
        <title>Thermus tengchongensis species for the arsenic transformation mechanism.</title>
        <authorList>
            <person name="Yuan G.C."/>
        </authorList>
    </citation>
    <scope>NUCLEOTIDE SEQUENCE [LARGE SCALE GENOMIC DNA]</scope>
    <source>
        <strain evidence="4 6">15W</strain>
        <strain evidence="3 5">15Y</strain>
    </source>
</reference>
<dbReference type="EMBL" id="SKBL01000004">
    <property type="protein sequence ID" value="TFU16715.1"/>
    <property type="molecule type" value="Genomic_DNA"/>
</dbReference>
<dbReference type="EMBL" id="SJZF01000006">
    <property type="protein sequence ID" value="TFU26718.1"/>
    <property type="molecule type" value="Genomic_DNA"/>
</dbReference>
<dbReference type="Proteomes" id="UP000297244">
    <property type="component" value="Unassembled WGS sequence"/>
</dbReference>
<dbReference type="RefSeq" id="WP_038040185.1">
    <property type="nucleotide sequence ID" value="NZ_JAKEDU010000016.1"/>
</dbReference>
<dbReference type="STRING" id="1449357.GCA_000744175_00118"/>
<evidence type="ECO:0000313" key="4">
    <source>
        <dbReference type="EMBL" id="TFU26718.1"/>
    </source>
</evidence>
<evidence type="ECO:0000313" key="6">
    <source>
        <dbReference type="Proteomes" id="UP000297668"/>
    </source>
</evidence>
<evidence type="ECO:0000313" key="1">
    <source>
        <dbReference type="EMBL" id="HGL50307.1"/>
    </source>
</evidence>
<dbReference type="EMBL" id="DTCX01000386">
    <property type="protein sequence ID" value="HGL50307.1"/>
    <property type="molecule type" value="Genomic_DNA"/>
</dbReference>
<name>A0A4Y9FF01_9DEIN</name>
<evidence type="ECO:0000313" key="2">
    <source>
        <dbReference type="EMBL" id="HGN84862.1"/>
    </source>
</evidence>
<dbReference type="OrthoDB" id="26451at2"/>
<reference evidence="1" key="2">
    <citation type="journal article" date="2020" name="mSystems">
        <title>Genome- and Community-Level Interaction Insights into Carbon Utilization and Element Cycling Functions of Hydrothermarchaeota in Hydrothermal Sediment.</title>
        <authorList>
            <person name="Zhou Z."/>
            <person name="Liu Y."/>
            <person name="Xu W."/>
            <person name="Pan J."/>
            <person name="Luo Z.H."/>
            <person name="Li M."/>
        </authorList>
    </citation>
    <scope>NUCLEOTIDE SEQUENCE [LARGE SCALE GENOMIC DNA]</scope>
    <source>
        <strain evidence="2">SpSt-611</strain>
        <strain evidence="1">SpSt-679</strain>
    </source>
</reference>
<accession>A0A4Y9FF01</accession>
<dbReference type="Proteomes" id="UP000297668">
    <property type="component" value="Unassembled WGS sequence"/>
</dbReference>
<organism evidence="4 6">
    <name type="scientific">Thermus tengchongensis</name>
    <dbReference type="NCBI Taxonomy" id="1214928"/>
    <lineage>
        <taxon>Bacteria</taxon>
        <taxon>Thermotogati</taxon>
        <taxon>Deinococcota</taxon>
        <taxon>Deinococci</taxon>
        <taxon>Thermales</taxon>
        <taxon>Thermaceae</taxon>
        <taxon>Thermus</taxon>
    </lineage>
</organism>
<keyword evidence="5" id="KW-1185">Reference proteome</keyword>
<dbReference type="EMBL" id="DTAB01000097">
    <property type="protein sequence ID" value="HGN84862.1"/>
    <property type="molecule type" value="Genomic_DNA"/>
</dbReference>
<dbReference type="AlphaFoldDB" id="A0A4Y9FF01"/>
<proteinExistence type="predicted"/>
<evidence type="ECO:0000313" key="3">
    <source>
        <dbReference type="EMBL" id="TFU16715.1"/>
    </source>
</evidence>
<sequence length="76" mass="8954">MRTIRPVARRFPLDHPPDDRQEWAKVPLEERLRAVWEMALFWAELEREAAKARGEEPEVATERLLPVVRKRPLGKG</sequence>
<protein>
    <submittedName>
        <fullName evidence="4">Uncharacterized protein</fullName>
    </submittedName>
</protein>
<evidence type="ECO:0000313" key="5">
    <source>
        <dbReference type="Proteomes" id="UP000297244"/>
    </source>
</evidence>